<feature type="region of interest" description="Disordered" evidence="2">
    <location>
        <begin position="139"/>
        <end position="183"/>
    </location>
</feature>
<dbReference type="SUPFAM" id="SSF56507">
    <property type="entry name" value="Methionine synthase activation domain-like"/>
    <property type="match status" value="1"/>
</dbReference>
<protein>
    <submittedName>
        <fullName evidence="4">Vitamin B12 dependent-methionine synthase activation domain-containing protein</fullName>
    </submittedName>
</protein>
<sequence length="183" mass="20755">NRQQKALLSLDRARLNRENVPFDDLPTPAFTGLRVMRPSIEELREMVDWTFLFLAWQLKGKYPQILEQPVARELFDDANKLLDQIIADGTFQAVGAYGFWPAHAEGDDILLDNGVRFPMLRQQTEKPEGRPNRCLADYIAPSDDHLGPTGTDGQPTYVPRVRERNLDGVLRDSHPPTGFPDTS</sequence>
<dbReference type="Pfam" id="PF02965">
    <property type="entry name" value="Met_synt_B12"/>
    <property type="match status" value="1"/>
</dbReference>
<reference evidence="5" key="1">
    <citation type="journal article" date="2019" name="Int. J. Syst. Evol. Microbiol.">
        <title>The Global Catalogue of Microorganisms (GCM) 10K type strain sequencing project: providing services to taxonomists for standard genome sequencing and annotation.</title>
        <authorList>
            <consortium name="The Broad Institute Genomics Platform"/>
            <consortium name="The Broad Institute Genome Sequencing Center for Infectious Disease"/>
            <person name="Wu L."/>
            <person name="Ma J."/>
        </authorList>
    </citation>
    <scope>NUCLEOTIDE SEQUENCE [LARGE SCALE GENOMIC DNA]</scope>
    <source>
        <strain evidence="5">JCM 31486</strain>
    </source>
</reference>
<evidence type="ECO:0000256" key="1">
    <source>
        <dbReference type="PROSITE-ProRule" id="PRU00346"/>
    </source>
</evidence>
<keyword evidence="1" id="KW-0489">Methyltransferase</keyword>
<gene>
    <name evidence="4" type="ORF">ACFQ1S_27310</name>
</gene>
<feature type="compositionally biased region" description="Basic and acidic residues" evidence="2">
    <location>
        <begin position="160"/>
        <end position="174"/>
    </location>
</feature>
<evidence type="ECO:0000313" key="5">
    <source>
        <dbReference type="Proteomes" id="UP001597045"/>
    </source>
</evidence>
<keyword evidence="5" id="KW-1185">Reference proteome</keyword>
<dbReference type="EMBL" id="JBHTIS010001904">
    <property type="protein sequence ID" value="MFD1048981.1"/>
    <property type="molecule type" value="Genomic_DNA"/>
</dbReference>
<evidence type="ECO:0000259" key="3">
    <source>
        <dbReference type="PROSITE" id="PS50974"/>
    </source>
</evidence>
<name>A0ABW3ME83_9PSEU</name>
<dbReference type="PANTHER" id="PTHR45833">
    <property type="entry name" value="METHIONINE SYNTHASE"/>
    <property type="match status" value="1"/>
</dbReference>
<dbReference type="Proteomes" id="UP001597045">
    <property type="component" value="Unassembled WGS sequence"/>
</dbReference>
<evidence type="ECO:0000313" key="4">
    <source>
        <dbReference type="EMBL" id="MFD1048981.1"/>
    </source>
</evidence>
<feature type="domain" description="AdoMet activation" evidence="3">
    <location>
        <begin position="1"/>
        <end position="183"/>
    </location>
</feature>
<organism evidence="4 5">
    <name type="scientific">Kibdelosporangium lantanae</name>
    <dbReference type="NCBI Taxonomy" id="1497396"/>
    <lineage>
        <taxon>Bacteria</taxon>
        <taxon>Bacillati</taxon>
        <taxon>Actinomycetota</taxon>
        <taxon>Actinomycetes</taxon>
        <taxon>Pseudonocardiales</taxon>
        <taxon>Pseudonocardiaceae</taxon>
        <taxon>Kibdelosporangium</taxon>
    </lineage>
</organism>
<proteinExistence type="predicted"/>
<dbReference type="Gene3D" id="1.10.288.10">
    <property type="entry name" value="Cobalamin-dependent Methionine Synthase, domain 2"/>
    <property type="match status" value="1"/>
</dbReference>
<accession>A0ABW3ME83</accession>
<dbReference type="PROSITE" id="PS50974">
    <property type="entry name" value="ADOMET_ACTIVATION"/>
    <property type="match status" value="1"/>
</dbReference>
<keyword evidence="1" id="KW-0808">Transferase</keyword>
<comment type="caution">
    <text evidence="4">The sequence shown here is derived from an EMBL/GenBank/DDBJ whole genome shotgun (WGS) entry which is preliminary data.</text>
</comment>
<dbReference type="InterPro" id="IPR037010">
    <property type="entry name" value="VitB12-dep_Met_synth_activ_sf"/>
</dbReference>
<dbReference type="InterPro" id="IPR050554">
    <property type="entry name" value="Met_Synthase/Corrinoid"/>
</dbReference>
<dbReference type="Gene3D" id="3.10.196.10">
    <property type="entry name" value="Vitamin B12-dependent methionine synthase, activation domain"/>
    <property type="match status" value="1"/>
</dbReference>
<dbReference type="InterPro" id="IPR004223">
    <property type="entry name" value="VitB12-dep_Met_synth_activ_dom"/>
</dbReference>
<evidence type="ECO:0000256" key="2">
    <source>
        <dbReference type="SAM" id="MobiDB-lite"/>
    </source>
</evidence>
<feature type="non-terminal residue" evidence="4">
    <location>
        <position position="1"/>
    </location>
</feature>